<accession>A0A238W3R5</accession>
<dbReference type="EMBL" id="FZNO01000006">
    <property type="protein sequence ID" value="SNR40359.1"/>
    <property type="molecule type" value="Genomic_DNA"/>
</dbReference>
<dbReference type="Pfam" id="PF19827">
    <property type="entry name" value="DUF6308"/>
    <property type="match status" value="1"/>
</dbReference>
<dbReference type="Proteomes" id="UP000198403">
    <property type="component" value="Unassembled WGS sequence"/>
</dbReference>
<sequence>MRTCYQERIEYPKKDRTWAQYMVDLSLAIRHDLRSQRAALDRLAAVVSTEGSISQVRFLDIVAWHRGKEDEAAPAPADK</sequence>
<dbReference type="AlphaFoldDB" id="A0A238W3R5"/>
<organism evidence="1 2">
    <name type="scientific">Blastococcus mobilis</name>
    <dbReference type="NCBI Taxonomy" id="1938746"/>
    <lineage>
        <taxon>Bacteria</taxon>
        <taxon>Bacillati</taxon>
        <taxon>Actinomycetota</taxon>
        <taxon>Actinomycetes</taxon>
        <taxon>Geodermatophilales</taxon>
        <taxon>Geodermatophilaceae</taxon>
        <taxon>Blastococcus</taxon>
    </lineage>
</organism>
<reference evidence="1 2" key="1">
    <citation type="submission" date="2017-06" db="EMBL/GenBank/DDBJ databases">
        <authorList>
            <person name="Kim H.J."/>
            <person name="Triplett B.A."/>
        </authorList>
    </citation>
    <scope>NUCLEOTIDE SEQUENCE [LARGE SCALE GENOMIC DNA]</scope>
    <source>
        <strain evidence="1 2">DSM 44272</strain>
    </source>
</reference>
<proteinExistence type="predicted"/>
<gene>
    <name evidence="1" type="ORF">SAMN06272737_10617</name>
</gene>
<protein>
    <submittedName>
        <fullName evidence="1">Uncharacterized protein</fullName>
    </submittedName>
</protein>
<dbReference type="InterPro" id="IPR046275">
    <property type="entry name" value="DUF6308"/>
</dbReference>
<evidence type="ECO:0000313" key="1">
    <source>
        <dbReference type="EMBL" id="SNR40359.1"/>
    </source>
</evidence>
<name>A0A238W3R5_9ACTN</name>
<dbReference type="OrthoDB" id="5178186at2"/>
<keyword evidence="2" id="KW-1185">Reference proteome</keyword>
<evidence type="ECO:0000313" key="2">
    <source>
        <dbReference type="Proteomes" id="UP000198403"/>
    </source>
</evidence>